<feature type="domain" description="Peptidase C1A papain C-terminal" evidence="4">
    <location>
        <begin position="92"/>
        <end position="318"/>
    </location>
</feature>
<dbReference type="PROSITE" id="PS00640">
    <property type="entry name" value="THIOL_PROTEASE_ASN"/>
    <property type="match status" value="1"/>
</dbReference>
<dbReference type="EMBL" id="BRYB01002333">
    <property type="protein sequence ID" value="GMI43218.1"/>
    <property type="molecule type" value="Genomic_DNA"/>
</dbReference>
<proteinExistence type="inferred from homology"/>
<dbReference type="InterPro" id="IPR025661">
    <property type="entry name" value="Pept_asp_AS"/>
</dbReference>
<dbReference type="Pfam" id="PF00112">
    <property type="entry name" value="Peptidase_C1"/>
    <property type="match status" value="1"/>
</dbReference>
<evidence type="ECO:0000259" key="4">
    <source>
        <dbReference type="SMART" id="SM00645"/>
    </source>
</evidence>
<name>A0ABQ6N8L7_9STRA</name>
<evidence type="ECO:0000313" key="7">
    <source>
        <dbReference type="Proteomes" id="UP001165060"/>
    </source>
</evidence>
<dbReference type="PANTHER" id="PTHR12411">
    <property type="entry name" value="CYSTEINE PROTEASE FAMILY C1-RELATED"/>
    <property type="match status" value="1"/>
</dbReference>
<dbReference type="InterPro" id="IPR038765">
    <property type="entry name" value="Papain-like_cys_pep_sf"/>
</dbReference>
<evidence type="ECO:0000256" key="1">
    <source>
        <dbReference type="ARBA" id="ARBA00008455"/>
    </source>
</evidence>
<evidence type="ECO:0000313" key="6">
    <source>
        <dbReference type="EMBL" id="GMI43218.1"/>
    </source>
</evidence>
<dbReference type="InterPro" id="IPR000169">
    <property type="entry name" value="Pept_cys_AS"/>
</dbReference>
<comment type="similarity">
    <text evidence="1">Belongs to the peptidase C1 family.</text>
</comment>
<dbReference type="InterPro" id="IPR013201">
    <property type="entry name" value="Prot_inhib_I29"/>
</dbReference>
<dbReference type="Gene3D" id="3.90.70.10">
    <property type="entry name" value="Cysteine proteinases"/>
    <property type="match status" value="1"/>
</dbReference>
<keyword evidence="3" id="KW-1015">Disulfide bond</keyword>
<sequence>MLAMTSFESFKTVHGKTYSEDEHDKRFGIFQANLEKIAAKNAALAEAGEDQVHGITRFADLTEDEFQFFLGVDANIKAPKMEIFSGETVNATSGSYNLADDNLLTAVKDQEQCGSCWAFSATETIETAWIKAGNKMTEFSPQQIVSCDSKDAGCNGGLPTQAFDYVKGAGGMASSSAYPYTSGTGTTGTCDSAKESATVGGTVSSWAYAQDACQGFSACKEDTDAIAGVLKAHGGISIAIDASEWSSYTGGVMTSTSCSSSPRKMDHAVQLVGYNADADVPYWIVRNSWNTSWGNDGFIYLKMGDNTCGIANLAAYIDSI</sequence>
<protein>
    <submittedName>
        <fullName evidence="6">Uncharacterized protein</fullName>
    </submittedName>
</protein>
<reference evidence="6 7" key="1">
    <citation type="journal article" date="2023" name="Commun. Biol.">
        <title>Genome analysis of Parmales, the sister group of diatoms, reveals the evolutionary specialization of diatoms from phago-mixotrophs to photoautotrophs.</title>
        <authorList>
            <person name="Ban H."/>
            <person name="Sato S."/>
            <person name="Yoshikawa S."/>
            <person name="Yamada K."/>
            <person name="Nakamura Y."/>
            <person name="Ichinomiya M."/>
            <person name="Sato N."/>
            <person name="Blanc-Mathieu R."/>
            <person name="Endo H."/>
            <person name="Kuwata A."/>
            <person name="Ogata H."/>
        </authorList>
    </citation>
    <scope>NUCLEOTIDE SEQUENCE [LARGE SCALE GENOMIC DNA]</scope>
</reference>
<dbReference type="PROSITE" id="PS00639">
    <property type="entry name" value="THIOL_PROTEASE_HIS"/>
    <property type="match status" value="1"/>
</dbReference>
<comment type="caution">
    <text evidence="6">The sequence shown here is derived from an EMBL/GenBank/DDBJ whole genome shotgun (WGS) entry which is preliminary data.</text>
</comment>
<evidence type="ECO:0000256" key="2">
    <source>
        <dbReference type="ARBA" id="ARBA00023145"/>
    </source>
</evidence>
<dbReference type="Pfam" id="PF08246">
    <property type="entry name" value="Inhibitor_I29"/>
    <property type="match status" value="1"/>
</dbReference>
<feature type="domain" description="Cathepsin propeptide inhibitor" evidence="5">
    <location>
        <begin position="7"/>
        <end position="66"/>
    </location>
</feature>
<dbReference type="PRINTS" id="PR00705">
    <property type="entry name" value="PAPAIN"/>
</dbReference>
<dbReference type="Proteomes" id="UP001165060">
    <property type="component" value="Unassembled WGS sequence"/>
</dbReference>
<dbReference type="InterPro" id="IPR025660">
    <property type="entry name" value="Pept_his_AS"/>
</dbReference>
<evidence type="ECO:0000256" key="3">
    <source>
        <dbReference type="ARBA" id="ARBA00023157"/>
    </source>
</evidence>
<keyword evidence="7" id="KW-1185">Reference proteome</keyword>
<dbReference type="CDD" id="cd02248">
    <property type="entry name" value="Peptidase_C1A"/>
    <property type="match status" value="1"/>
</dbReference>
<dbReference type="InterPro" id="IPR013128">
    <property type="entry name" value="Peptidase_C1A"/>
</dbReference>
<evidence type="ECO:0000259" key="5">
    <source>
        <dbReference type="SMART" id="SM00848"/>
    </source>
</evidence>
<accession>A0ABQ6N8L7</accession>
<dbReference type="InterPro" id="IPR000668">
    <property type="entry name" value="Peptidase_C1A_C"/>
</dbReference>
<keyword evidence="2" id="KW-0865">Zymogen</keyword>
<dbReference type="PROSITE" id="PS00139">
    <property type="entry name" value="THIOL_PROTEASE_CYS"/>
    <property type="match status" value="1"/>
</dbReference>
<organism evidence="6 7">
    <name type="scientific">Tetraparma gracilis</name>
    <dbReference type="NCBI Taxonomy" id="2962635"/>
    <lineage>
        <taxon>Eukaryota</taxon>
        <taxon>Sar</taxon>
        <taxon>Stramenopiles</taxon>
        <taxon>Ochrophyta</taxon>
        <taxon>Bolidophyceae</taxon>
        <taxon>Parmales</taxon>
        <taxon>Triparmaceae</taxon>
        <taxon>Tetraparma</taxon>
    </lineage>
</organism>
<dbReference type="SMART" id="SM00848">
    <property type="entry name" value="Inhibitor_I29"/>
    <property type="match status" value="1"/>
</dbReference>
<gene>
    <name evidence="6" type="ORF">TeGR_g11741</name>
</gene>
<dbReference type="SUPFAM" id="SSF54001">
    <property type="entry name" value="Cysteine proteinases"/>
    <property type="match status" value="1"/>
</dbReference>
<dbReference type="InterPro" id="IPR039417">
    <property type="entry name" value="Peptidase_C1A_papain-like"/>
</dbReference>
<dbReference type="SMART" id="SM00645">
    <property type="entry name" value="Pept_C1"/>
    <property type="match status" value="1"/>
</dbReference>